<dbReference type="Gene3D" id="1.10.10.10">
    <property type="entry name" value="Winged helix-like DNA-binding domain superfamily/Winged helix DNA-binding domain"/>
    <property type="match status" value="1"/>
</dbReference>
<evidence type="ECO:0000256" key="1">
    <source>
        <dbReference type="ARBA" id="ARBA00022679"/>
    </source>
</evidence>
<evidence type="ECO:0000313" key="4">
    <source>
        <dbReference type="EMBL" id="GGK25026.1"/>
    </source>
</evidence>
<dbReference type="SUPFAM" id="SSF53613">
    <property type="entry name" value="Ribokinase-like"/>
    <property type="match status" value="1"/>
</dbReference>
<dbReference type="InterPro" id="IPR029056">
    <property type="entry name" value="Ribokinase-like"/>
</dbReference>
<feature type="domain" description="Carbohydrate kinase PfkB" evidence="3">
    <location>
        <begin position="63"/>
        <end position="353"/>
    </location>
</feature>
<dbReference type="PROSITE" id="PS00583">
    <property type="entry name" value="PFKB_KINASES_1"/>
    <property type="match status" value="1"/>
</dbReference>
<dbReference type="InterPro" id="IPR002173">
    <property type="entry name" value="Carboh/pur_kinase_PfkB_CS"/>
</dbReference>
<gene>
    <name evidence="4" type="ORF">GCM10008955_18330</name>
</gene>
<accession>A0ABQ2EU64</accession>
<keyword evidence="1" id="KW-0808">Transferase</keyword>
<evidence type="ECO:0000313" key="5">
    <source>
        <dbReference type="Proteomes" id="UP000647587"/>
    </source>
</evidence>
<dbReference type="CDD" id="cd01941">
    <property type="entry name" value="YeiC_kinase_like"/>
    <property type="match status" value="1"/>
</dbReference>
<organism evidence="4 5">
    <name type="scientific">Deinococcus malanensis</name>
    <dbReference type="NCBI Taxonomy" id="1706855"/>
    <lineage>
        <taxon>Bacteria</taxon>
        <taxon>Thermotogati</taxon>
        <taxon>Deinococcota</taxon>
        <taxon>Deinococci</taxon>
        <taxon>Deinococcales</taxon>
        <taxon>Deinococcaceae</taxon>
        <taxon>Deinococcus</taxon>
    </lineage>
</organism>
<dbReference type="InterPro" id="IPR036390">
    <property type="entry name" value="WH_DNA-bd_sf"/>
</dbReference>
<reference evidence="5" key="1">
    <citation type="journal article" date="2019" name="Int. J. Syst. Evol. Microbiol.">
        <title>The Global Catalogue of Microorganisms (GCM) 10K type strain sequencing project: providing services to taxonomists for standard genome sequencing and annotation.</title>
        <authorList>
            <consortium name="The Broad Institute Genomics Platform"/>
            <consortium name="The Broad Institute Genome Sequencing Center for Infectious Disease"/>
            <person name="Wu L."/>
            <person name="Ma J."/>
        </authorList>
    </citation>
    <scope>NUCLEOTIDE SEQUENCE [LARGE SCALE GENOMIC DNA]</scope>
    <source>
        <strain evidence="5">JCM 30331</strain>
    </source>
</reference>
<dbReference type="InterPro" id="IPR011611">
    <property type="entry name" value="PfkB_dom"/>
</dbReference>
<dbReference type="InterPro" id="IPR036388">
    <property type="entry name" value="WH-like_DNA-bd_sf"/>
</dbReference>
<dbReference type="RefSeq" id="WP_189007094.1">
    <property type="nucleotide sequence ID" value="NZ_BMPP01000006.1"/>
</dbReference>
<dbReference type="Pfam" id="PF13412">
    <property type="entry name" value="HTH_24"/>
    <property type="match status" value="1"/>
</dbReference>
<sequence length="374" mass="38788">MALTDREQQLLKLIQASPLSTPEDLARQLGTSRAAVNVHVSSLVRKGALLGRGYILPDTQAARRVVVVGGANMDLKARTTQSCVPGTSNPGTTAQAPGGVARNVAENLGRLGVSVSLISAVGRDVLGDALLRETEAAGVEVRGVLRVPDEPTGTYTAVLDETGELVVAVAAMGVMDRLTPSALRERRGLLRGASWLVVDGNLRQDSLLLLLELSAEAGVQVAFEPVSVPKAAQLRPALDAGRAPALITPNVTELGALLERTVSDTPEDLRAAALELHGRGVELVWVRRGALGSLVSTTDGAATLPALPAALRDVTGAGDAMLAAFLAALTEGLSPIEAAQHGHAAAALTIESPFTVVPDLSPELLRARLSPLHR</sequence>
<evidence type="ECO:0000256" key="2">
    <source>
        <dbReference type="ARBA" id="ARBA00022777"/>
    </source>
</evidence>
<dbReference type="PANTHER" id="PTHR42909">
    <property type="entry name" value="ZGC:136858"/>
    <property type="match status" value="1"/>
</dbReference>
<keyword evidence="2 4" id="KW-0418">Kinase</keyword>
<proteinExistence type="predicted"/>
<dbReference type="GO" id="GO:0016301">
    <property type="term" value="F:kinase activity"/>
    <property type="evidence" value="ECO:0007669"/>
    <property type="project" value="UniProtKB-KW"/>
</dbReference>
<dbReference type="Pfam" id="PF00294">
    <property type="entry name" value="PfkB"/>
    <property type="match status" value="1"/>
</dbReference>
<keyword evidence="5" id="KW-1185">Reference proteome</keyword>
<name>A0ABQ2EU64_9DEIO</name>
<comment type="caution">
    <text evidence="4">The sequence shown here is derived from an EMBL/GenBank/DDBJ whole genome shotgun (WGS) entry which is preliminary data.</text>
</comment>
<protein>
    <submittedName>
        <fullName evidence="4">Carbohydrate kinase</fullName>
    </submittedName>
</protein>
<dbReference type="SUPFAM" id="SSF46785">
    <property type="entry name" value="Winged helix' DNA-binding domain"/>
    <property type="match status" value="1"/>
</dbReference>
<evidence type="ECO:0000259" key="3">
    <source>
        <dbReference type="Pfam" id="PF00294"/>
    </source>
</evidence>
<dbReference type="Proteomes" id="UP000647587">
    <property type="component" value="Unassembled WGS sequence"/>
</dbReference>
<dbReference type="PANTHER" id="PTHR42909:SF4">
    <property type="entry name" value="CARBOHYDRATE KINASE, PFKB FAMILY"/>
    <property type="match status" value="1"/>
</dbReference>
<dbReference type="Gene3D" id="3.40.1190.20">
    <property type="match status" value="1"/>
</dbReference>
<dbReference type="EMBL" id="BMPP01000006">
    <property type="protein sequence ID" value="GGK25026.1"/>
    <property type="molecule type" value="Genomic_DNA"/>
</dbReference>
<dbReference type="PROSITE" id="PS00584">
    <property type="entry name" value="PFKB_KINASES_2"/>
    <property type="match status" value="1"/>
</dbReference>